<gene>
    <name evidence="2" type="ORF">RJ45_10445</name>
</gene>
<evidence type="ECO:0008006" key="4">
    <source>
        <dbReference type="Google" id="ProtNLM"/>
    </source>
</evidence>
<dbReference type="InterPro" id="IPR003737">
    <property type="entry name" value="GlcNAc_PI_deacetylase-related"/>
</dbReference>
<keyword evidence="1" id="KW-0732">Signal</keyword>
<feature type="chain" id="PRO_5002141906" description="LmbE family protein" evidence="1">
    <location>
        <begin position="27"/>
        <end position="307"/>
    </location>
</feature>
<comment type="caution">
    <text evidence="2">The sequence shown here is derived from an EMBL/GenBank/DDBJ whole genome shotgun (WGS) entry which is preliminary data.</text>
</comment>
<protein>
    <recommendedName>
        <fullName evidence="4">LmbE family protein</fullName>
    </recommendedName>
</protein>
<evidence type="ECO:0000313" key="2">
    <source>
        <dbReference type="EMBL" id="KHT63756.1"/>
    </source>
</evidence>
<sequence>MKIGKSPLKKAVTVFALAMVPSLVSAQTYSTIPEQNLYFLSPHPDDILLTFGGLISKLANEGSIEHKTNVTEVFFSLSNYSTNHLDILTNKRVLDITKMRFNEDFSAHTEMFGSWNNFRYKTAGFYDAPLRLYEGSPTAGGGPGGTFADFRQAEIDVYNRIAADITPILKQEDCAAFVLLANGSHIDHFVVREAVMKAAHDLGKDAQCQIYFGEDQPYTGANPDKAQDELNTIKARLPNNAISKMTYWYDKDYKLELFKKYYLSQYDVGYIPPLEGTEFENIYKWDKSTYGELQKHHLCNSDYCSLN</sequence>
<dbReference type="Pfam" id="PF02585">
    <property type="entry name" value="PIG-L"/>
    <property type="match status" value="1"/>
</dbReference>
<dbReference type="Gene3D" id="3.40.50.10320">
    <property type="entry name" value="LmbE-like"/>
    <property type="match status" value="1"/>
</dbReference>
<dbReference type="Proteomes" id="UP000031278">
    <property type="component" value="Unassembled WGS sequence"/>
</dbReference>
<name>A0A0B9GYI5_9GAMM</name>
<dbReference type="EMBL" id="JWLZ01000152">
    <property type="protein sequence ID" value="KHT63756.1"/>
    <property type="molecule type" value="Genomic_DNA"/>
</dbReference>
<dbReference type="RefSeq" id="WP_039461255.1">
    <property type="nucleotide sequence ID" value="NZ_JWLZ01000152.1"/>
</dbReference>
<proteinExistence type="predicted"/>
<organism evidence="2 3">
    <name type="scientific">Photobacterium gaetbulicola</name>
    <dbReference type="NCBI Taxonomy" id="1295392"/>
    <lineage>
        <taxon>Bacteria</taxon>
        <taxon>Pseudomonadati</taxon>
        <taxon>Pseudomonadota</taxon>
        <taxon>Gammaproteobacteria</taxon>
        <taxon>Vibrionales</taxon>
        <taxon>Vibrionaceae</taxon>
        <taxon>Photobacterium</taxon>
    </lineage>
</organism>
<reference evidence="2 3" key="1">
    <citation type="submission" date="2014-12" db="EMBL/GenBank/DDBJ databases">
        <title>Genome sequencing of Photobacterium gaetbulicola AD005a.</title>
        <authorList>
            <person name="Adrian T.G.S."/>
            <person name="Chan K.G."/>
        </authorList>
    </citation>
    <scope>NUCLEOTIDE SEQUENCE [LARGE SCALE GENOMIC DNA]</scope>
    <source>
        <strain evidence="2 3">AD005a</strain>
    </source>
</reference>
<evidence type="ECO:0000256" key="1">
    <source>
        <dbReference type="SAM" id="SignalP"/>
    </source>
</evidence>
<dbReference type="InterPro" id="IPR024078">
    <property type="entry name" value="LmbE-like_dom_sf"/>
</dbReference>
<dbReference type="SUPFAM" id="SSF102588">
    <property type="entry name" value="LmbE-like"/>
    <property type="match status" value="1"/>
</dbReference>
<dbReference type="AlphaFoldDB" id="A0A0B9GYI5"/>
<accession>A0A0B9GYI5</accession>
<evidence type="ECO:0000313" key="3">
    <source>
        <dbReference type="Proteomes" id="UP000031278"/>
    </source>
</evidence>
<feature type="signal peptide" evidence="1">
    <location>
        <begin position="1"/>
        <end position="26"/>
    </location>
</feature>